<name>A0A7S9DXC9_9ALTE</name>
<sequence>MNKFSFLKIAAGVLLALLLVACSSTNQAYYNTLKLALEANEAQPVTLEQVTQSQADLLQVTIGDRPQALLALGYIENGLNKWVSADQAIIKIHDGVIVATEGFKQDLLYTSNLENNPLSDTGMVRFSWPRQVDIETIGYGLTVKSEWQAQQQEALTILGHTFETQKITETVSFPKTSPYLETQTQWQNTYWLNQDNGELLKASVKSMPMAERIEMVYLSRAARRIAPQESSQ</sequence>
<reference evidence="2 3" key="1">
    <citation type="submission" date="2020-11" db="EMBL/GenBank/DDBJ databases">
        <title>Complete genome sequence for Salinimonas sp. strain G2-b.</title>
        <authorList>
            <person name="Park S.-J."/>
        </authorList>
    </citation>
    <scope>NUCLEOTIDE SEQUENCE [LARGE SCALE GENOMIC DNA]</scope>
    <source>
        <strain evidence="2 3">G2-b</strain>
    </source>
</reference>
<dbReference type="Proteomes" id="UP000595095">
    <property type="component" value="Chromosome"/>
</dbReference>
<keyword evidence="3" id="KW-1185">Reference proteome</keyword>
<dbReference type="PROSITE" id="PS51257">
    <property type="entry name" value="PROKAR_LIPOPROTEIN"/>
    <property type="match status" value="1"/>
</dbReference>
<accession>A0A7S9DXC9</accession>
<evidence type="ECO:0000313" key="2">
    <source>
        <dbReference type="EMBL" id="QPG05712.1"/>
    </source>
</evidence>
<dbReference type="Pfam" id="PF11102">
    <property type="entry name" value="YjbF"/>
    <property type="match status" value="1"/>
</dbReference>
<gene>
    <name evidence="2" type="ORF">IT774_16915</name>
</gene>
<feature type="chain" id="PRO_5032865002" evidence="1">
    <location>
        <begin position="29"/>
        <end position="232"/>
    </location>
</feature>
<protein>
    <submittedName>
        <fullName evidence="2">YjbF family lipoprotein</fullName>
    </submittedName>
</protein>
<dbReference type="InterPro" id="IPR021308">
    <property type="entry name" value="GfcB"/>
</dbReference>
<evidence type="ECO:0000256" key="1">
    <source>
        <dbReference type="SAM" id="SignalP"/>
    </source>
</evidence>
<keyword evidence="2" id="KW-0449">Lipoprotein</keyword>
<dbReference type="SUPFAM" id="SSF159270">
    <property type="entry name" value="YmcC-like"/>
    <property type="match status" value="1"/>
</dbReference>
<feature type="signal peptide" evidence="1">
    <location>
        <begin position="1"/>
        <end position="28"/>
    </location>
</feature>
<organism evidence="2 3">
    <name type="scientific">Salinimonas marina</name>
    <dbReference type="NCBI Taxonomy" id="2785918"/>
    <lineage>
        <taxon>Bacteria</taxon>
        <taxon>Pseudomonadati</taxon>
        <taxon>Pseudomonadota</taxon>
        <taxon>Gammaproteobacteria</taxon>
        <taxon>Alteromonadales</taxon>
        <taxon>Alteromonadaceae</taxon>
        <taxon>Alteromonas/Salinimonas group</taxon>
        <taxon>Salinimonas</taxon>
    </lineage>
</organism>
<dbReference type="EMBL" id="CP064795">
    <property type="protein sequence ID" value="QPG05712.1"/>
    <property type="molecule type" value="Genomic_DNA"/>
</dbReference>
<dbReference type="Gene3D" id="2.40.360.10">
    <property type="entry name" value="YmcC-like"/>
    <property type="match status" value="1"/>
</dbReference>
<dbReference type="RefSeq" id="WP_195810796.1">
    <property type="nucleotide sequence ID" value="NZ_CP064795.1"/>
</dbReference>
<dbReference type="AlphaFoldDB" id="A0A7S9DXC9"/>
<dbReference type="InterPro" id="IPR023373">
    <property type="entry name" value="YmcC_sf"/>
</dbReference>
<evidence type="ECO:0000313" key="3">
    <source>
        <dbReference type="Proteomes" id="UP000595095"/>
    </source>
</evidence>
<proteinExistence type="predicted"/>
<dbReference type="KEGG" id="smaa:IT774_16915"/>
<keyword evidence="1" id="KW-0732">Signal</keyword>